<dbReference type="PANTHER" id="PTHR30093:SF34">
    <property type="entry name" value="PREPILIN PEPTIDASE-DEPENDENT PROTEIN D"/>
    <property type="match status" value="1"/>
</dbReference>
<dbReference type="OrthoDB" id="115249at2"/>
<reference evidence="6" key="1">
    <citation type="submission" date="2016-12" db="EMBL/GenBank/DDBJ databases">
        <title>Complete Genome Sequence of Beggiatoa leptomitiformis D-401.</title>
        <authorList>
            <person name="Fomenkov A."/>
            <person name="Vincze T."/>
            <person name="Grabovich M."/>
            <person name="Anton B.P."/>
            <person name="Dubinina G."/>
            <person name="Orlova M."/>
            <person name="Belousova E."/>
            <person name="Roberts R.J."/>
        </authorList>
    </citation>
    <scope>NUCLEOTIDE SEQUENCE [LARGE SCALE GENOMIC DNA]</scope>
    <source>
        <strain evidence="6">D-401</strain>
    </source>
</reference>
<accession>A0A2N9YAQ7</accession>
<dbReference type="InterPro" id="IPR001082">
    <property type="entry name" value="Pilin"/>
</dbReference>
<evidence type="ECO:0000256" key="1">
    <source>
        <dbReference type="ARBA" id="ARBA00005233"/>
    </source>
</evidence>
<keyword evidence="2" id="KW-0488">Methylation</keyword>
<dbReference type="GO" id="GO:0009289">
    <property type="term" value="C:pilus"/>
    <property type="evidence" value="ECO:0007669"/>
    <property type="project" value="InterPro"/>
</dbReference>
<keyword evidence="4" id="KW-1133">Transmembrane helix</keyword>
<dbReference type="GO" id="GO:0007155">
    <property type="term" value="P:cell adhesion"/>
    <property type="evidence" value="ECO:0007669"/>
    <property type="project" value="InterPro"/>
</dbReference>
<dbReference type="EMBL" id="CP018889">
    <property type="protein sequence ID" value="AUI67541.1"/>
    <property type="molecule type" value="Genomic_DNA"/>
</dbReference>
<dbReference type="InterPro" id="IPR012902">
    <property type="entry name" value="N_methyl_site"/>
</dbReference>
<feature type="transmembrane region" description="Helical" evidence="4">
    <location>
        <begin position="7"/>
        <end position="31"/>
    </location>
</feature>
<keyword evidence="4" id="KW-0812">Transmembrane</keyword>
<proteinExistence type="inferred from homology"/>
<organism evidence="5 6">
    <name type="scientific">Beggiatoa leptomitoformis</name>
    <dbReference type="NCBI Taxonomy" id="288004"/>
    <lineage>
        <taxon>Bacteria</taxon>
        <taxon>Pseudomonadati</taxon>
        <taxon>Pseudomonadota</taxon>
        <taxon>Gammaproteobacteria</taxon>
        <taxon>Thiotrichales</taxon>
        <taxon>Thiotrichaceae</taxon>
        <taxon>Beggiatoa</taxon>
    </lineage>
</organism>
<dbReference type="Proteomes" id="UP000234271">
    <property type="component" value="Chromosome"/>
</dbReference>
<evidence type="ECO:0000256" key="2">
    <source>
        <dbReference type="ARBA" id="ARBA00022481"/>
    </source>
</evidence>
<dbReference type="Pfam" id="PF00114">
    <property type="entry name" value="Pilin"/>
    <property type="match status" value="1"/>
</dbReference>
<dbReference type="RefSeq" id="WP_062149501.1">
    <property type="nucleotide sequence ID" value="NZ_CP012373.2"/>
</dbReference>
<dbReference type="PROSITE" id="PS00409">
    <property type="entry name" value="PROKAR_NTER_METHYL"/>
    <property type="match status" value="1"/>
</dbReference>
<keyword evidence="3" id="KW-0281">Fimbrium</keyword>
<dbReference type="KEGG" id="blep:AL038_04255"/>
<name>A0A2N9YAQ7_9GAMM</name>
<keyword evidence="4" id="KW-0472">Membrane</keyword>
<evidence type="ECO:0000313" key="6">
    <source>
        <dbReference type="Proteomes" id="UP000234271"/>
    </source>
</evidence>
<gene>
    <name evidence="5" type="ORF">BLE401_01750</name>
</gene>
<sequence>MKTTQKGFTLIELMIVVAIIGILAAIAIPAYTDYIKRAQVSEAVQLLGGLKTPSEEWYSSKNVFPKPASVNAKTRGKYVTSLTQQADTVGVYLATVTKITGAVVFSYNNVTQTWTCKVDSSANDIYKYVPTNCK</sequence>
<keyword evidence="6" id="KW-1185">Reference proteome</keyword>
<dbReference type="PANTHER" id="PTHR30093">
    <property type="entry name" value="GENERAL SECRETION PATHWAY PROTEIN G"/>
    <property type="match status" value="1"/>
</dbReference>
<evidence type="ECO:0000256" key="3">
    <source>
        <dbReference type="RuleBase" id="RU000389"/>
    </source>
</evidence>
<protein>
    <submittedName>
        <fullName evidence="5">Prepilin-type N-terminal cleavage/methylation domain-containing protein</fullName>
    </submittedName>
</protein>
<evidence type="ECO:0000313" key="5">
    <source>
        <dbReference type="EMBL" id="AUI67541.1"/>
    </source>
</evidence>
<dbReference type="SUPFAM" id="SSF54523">
    <property type="entry name" value="Pili subunits"/>
    <property type="match status" value="1"/>
</dbReference>
<evidence type="ECO:0000256" key="4">
    <source>
        <dbReference type="SAM" id="Phobius"/>
    </source>
</evidence>
<comment type="similarity">
    <text evidence="1 3">Belongs to the N-Me-Phe pilin family.</text>
</comment>
<dbReference type="InterPro" id="IPR045584">
    <property type="entry name" value="Pilin-like"/>
</dbReference>
<dbReference type="STRING" id="288004.AL038_04255"/>
<dbReference type="NCBIfam" id="TIGR02532">
    <property type="entry name" value="IV_pilin_GFxxxE"/>
    <property type="match status" value="1"/>
</dbReference>
<dbReference type="Gene3D" id="3.30.700.10">
    <property type="entry name" value="Glycoprotein, Type 4 Pilin"/>
    <property type="match status" value="1"/>
</dbReference>
<dbReference type="Pfam" id="PF07963">
    <property type="entry name" value="N_methyl"/>
    <property type="match status" value="1"/>
</dbReference>
<dbReference type="AlphaFoldDB" id="A0A2N9YAQ7"/>